<dbReference type="PROSITE" id="PS01195">
    <property type="entry name" value="PEPT_TRNA_HYDROL_1"/>
    <property type="match status" value="1"/>
</dbReference>
<feature type="site" description="Stabilizes the basic form of H active site to accept a proton" evidence="8">
    <location>
        <position position="91"/>
    </location>
</feature>
<dbReference type="GO" id="GO:0006515">
    <property type="term" value="P:protein quality control for misfolded or incompletely synthesized proteins"/>
    <property type="evidence" value="ECO:0007669"/>
    <property type="project" value="UniProtKB-UniRule"/>
</dbReference>
<feature type="binding site" evidence="8">
    <location>
        <position position="112"/>
    </location>
    <ligand>
        <name>tRNA</name>
        <dbReference type="ChEBI" id="CHEBI:17843"/>
    </ligand>
</feature>
<feature type="active site" description="Proton acceptor" evidence="8">
    <location>
        <position position="19"/>
    </location>
</feature>
<evidence type="ECO:0000256" key="6">
    <source>
        <dbReference type="ARBA" id="ARBA00048707"/>
    </source>
</evidence>
<keyword evidence="12" id="KW-1185">Reference proteome</keyword>
<keyword evidence="8" id="KW-0963">Cytoplasm</keyword>
<comment type="similarity">
    <text evidence="5 8 10">Belongs to the PTH family.</text>
</comment>
<evidence type="ECO:0000256" key="1">
    <source>
        <dbReference type="ARBA" id="ARBA00013260"/>
    </source>
</evidence>
<dbReference type="PANTHER" id="PTHR17224">
    <property type="entry name" value="PEPTIDYL-TRNA HYDROLASE"/>
    <property type="match status" value="1"/>
</dbReference>
<dbReference type="PATRIC" id="fig|1300222.3.peg.4013"/>
<dbReference type="AlphaFoldDB" id="M8DCG9"/>
<comment type="caution">
    <text evidence="11">The sequence shown here is derived from an EMBL/GenBank/DDBJ whole genome shotgun (WGS) entry which is preliminary data.</text>
</comment>
<evidence type="ECO:0000256" key="9">
    <source>
        <dbReference type="RuleBase" id="RU000673"/>
    </source>
</evidence>
<dbReference type="GO" id="GO:0004045">
    <property type="term" value="F:peptidyl-tRNA hydrolase activity"/>
    <property type="evidence" value="ECO:0007669"/>
    <property type="project" value="UniProtKB-UniRule"/>
</dbReference>
<reference evidence="11 12" key="1">
    <citation type="submission" date="2013-03" db="EMBL/GenBank/DDBJ databases">
        <title>Assembly of a new bacterial strain Brevibacillus borstelensis AK1.</title>
        <authorList>
            <person name="Rajan I."/>
            <person name="PoliReddy D."/>
            <person name="Sugumar T."/>
            <person name="Rathinam K."/>
            <person name="Alqarawi S."/>
            <person name="Khalil A.B."/>
            <person name="Sivakumar N."/>
        </authorList>
    </citation>
    <scope>NUCLEOTIDE SEQUENCE [LARGE SCALE GENOMIC DNA]</scope>
    <source>
        <strain evidence="11 12">AK1</strain>
    </source>
</reference>
<comment type="function">
    <text evidence="8">Catalyzes the release of premature peptidyl moieties from peptidyl-tRNA molecules trapped in stalled 50S ribosomal subunits, and thus maintains levels of free tRNAs and 50S ribosomes.</text>
</comment>
<dbReference type="GO" id="GO:0000049">
    <property type="term" value="F:tRNA binding"/>
    <property type="evidence" value="ECO:0007669"/>
    <property type="project" value="UniProtKB-UniRule"/>
</dbReference>
<gene>
    <name evidence="8" type="primary">pth</name>
    <name evidence="11" type="ORF">I532_19112</name>
</gene>
<dbReference type="PROSITE" id="PS01196">
    <property type="entry name" value="PEPT_TRNA_HYDROL_2"/>
    <property type="match status" value="1"/>
</dbReference>
<dbReference type="GO" id="GO:0005737">
    <property type="term" value="C:cytoplasm"/>
    <property type="evidence" value="ECO:0007669"/>
    <property type="project" value="UniProtKB-SubCell"/>
</dbReference>
<dbReference type="HAMAP" id="MF_00083">
    <property type="entry name" value="Pept_tRNA_hydro_bact"/>
    <property type="match status" value="1"/>
</dbReference>
<dbReference type="EMBL" id="APBN01000010">
    <property type="protein sequence ID" value="EMT51057.1"/>
    <property type="molecule type" value="Genomic_DNA"/>
</dbReference>
<organism evidence="11 12">
    <name type="scientific">Brevibacillus borstelensis AK1</name>
    <dbReference type="NCBI Taxonomy" id="1300222"/>
    <lineage>
        <taxon>Bacteria</taxon>
        <taxon>Bacillati</taxon>
        <taxon>Bacillota</taxon>
        <taxon>Bacilli</taxon>
        <taxon>Bacillales</taxon>
        <taxon>Paenibacillaceae</taxon>
        <taxon>Brevibacillus</taxon>
    </lineage>
</organism>
<evidence type="ECO:0000313" key="12">
    <source>
        <dbReference type="Proteomes" id="UP000012081"/>
    </source>
</evidence>
<feature type="site" description="Discriminates between blocked and unblocked aminoacyl-tRNA" evidence="8">
    <location>
        <position position="9"/>
    </location>
</feature>
<dbReference type="SUPFAM" id="SSF53178">
    <property type="entry name" value="Peptidyl-tRNA hydrolase-like"/>
    <property type="match status" value="1"/>
</dbReference>
<dbReference type="InterPro" id="IPR036416">
    <property type="entry name" value="Pept_tRNA_hydro_sf"/>
</dbReference>
<feature type="binding site" evidence="8">
    <location>
        <position position="14"/>
    </location>
    <ligand>
        <name>tRNA</name>
        <dbReference type="ChEBI" id="CHEBI:17843"/>
    </ligand>
</feature>
<dbReference type="GeneID" id="89497058"/>
<evidence type="ECO:0000256" key="3">
    <source>
        <dbReference type="ARBA" id="ARBA00022801"/>
    </source>
</evidence>
<evidence type="ECO:0000256" key="7">
    <source>
        <dbReference type="ARBA" id="ARBA00050038"/>
    </source>
</evidence>
<comment type="function">
    <text evidence="8">Hydrolyzes ribosome-free peptidyl-tRNAs (with 1 or more amino acids incorporated), which drop off the ribosome during protein synthesis, or as a result of ribosome stalling.</text>
</comment>
<dbReference type="FunFam" id="3.40.50.1470:FF:000001">
    <property type="entry name" value="Peptidyl-tRNA hydrolase"/>
    <property type="match status" value="1"/>
</dbReference>
<keyword evidence="4 8" id="KW-0694">RNA-binding</keyword>
<comment type="subunit">
    <text evidence="8">Monomer.</text>
</comment>
<dbReference type="PANTHER" id="PTHR17224:SF1">
    <property type="entry name" value="PEPTIDYL-TRNA HYDROLASE"/>
    <property type="match status" value="1"/>
</dbReference>
<feature type="binding site" evidence="8">
    <location>
        <position position="64"/>
    </location>
    <ligand>
        <name>tRNA</name>
        <dbReference type="ChEBI" id="CHEBI:17843"/>
    </ligand>
</feature>
<dbReference type="Gene3D" id="3.40.50.1470">
    <property type="entry name" value="Peptidyl-tRNA hydrolase"/>
    <property type="match status" value="1"/>
</dbReference>
<comment type="subcellular location">
    <subcellularLocation>
        <location evidence="8">Cytoplasm</location>
    </subcellularLocation>
</comment>
<dbReference type="NCBIfam" id="TIGR00447">
    <property type="entry name" value="pth"/>
    <property type="match status" value="1"/>
</dbReference>
<dbReference type="EC" id="3.1.1.29" evidence="1 8"/>
<sequence>MKVIVGLGNPGKKYEDTRHNAGFIAIDKINDKWGIPVVQNKFRALIGEGRIEGEKVLLVKPQTYMNLSGESIAEILKFYKLTPEDVVVIYDDLDLPPGQLRLREKGSAGGHNGIKSLILHMGTQEFKRIKIGIGRPEPGRSVSDYVLHPFSTAERPLIDEAADLAAAAAAMWTKEPFVKVMNQYNVSKKQG</sequence>
<keyword evidence="3 8" id="KW-0378">Hydrolase</keyword>
<dbReference type="Pfam" id="PF01195">
    <property type="entry name" value="Pept_tRNA_hydro"/>
    <property type="match status" value="1"/>
</dbReference>
<name>M8DCG9_9BACL</name>
<dbReference type="Proteomes" id="UP000012081">
    <property type="component" value="Unassembled WGS sequence"/>
</dbReference>
<dbReference type="InterPro" id="IPR018171">
    <property type="entry name" value="Pept_tRNA_hydro_CS"/>
</dbReference>
<dbReference type="STRING" id="1300222.I532_19112"/>
<keyword evidence="2 8" id="KW-0820">tRNA-binding</keyword>
<evidence type="ECO:0000256" key="4">
    <source>
        <dbReference type="ARBA" id="ARBA00022884"/>
    </source>
</evidence>
<evidence type="ECO:0000313" key="11">
    <source>
        <dbReference type="EMBL" id="EMT51057.1"/>
    </source>
</evidence>
<protein>
    <recommendedName>
        <fullName evidence="7 8">Peptidyl-tRNA hydrolase</fullName>
        <shortName evidence="8">Pth</shortName>
        <ecNumber evidence="1 8">3.1.1.29</ecNumber>
    </recommendedName>
</protein>
<evidence type="ECO:0000256" key="5">
    <source>
        <dbReference type="ARBA" id="ARBA00038063"/>
    </source>
</evidence>
<dbReference type="GO" id="GO:0072344">
    <property type="term" value="P:rescue of stalled ribosome"/>
    <property type="evidence" value="ECO:0007669"/>
    <property type="project" value="UniProtKB-UniRule"/>
</dbReference>
<comment type="catalytic activity">
    <reaction evidence="6 8 9">
        <text>an N-acyl-L-alpha-aminoacyl-tRNA + H2O = an N-acyl-L-amino acid + a tRNA + H(+)</text>
        <dbReference type="Rhea" id="RHEA:54448"/>
        <dbReference type="Rhea" id="RHEA-COMP:10123"/>
        <dbReference type="Rhea" id="RHEA-COMP:13883"/>
        <dbReference type="ChEBI" id="CHEBI:15377"/>
        <dbReference type="ChEBI" id="CHEBI:15378"/>
        <dbReference type="ChEBI" id="CHEBI:59874"/>
        <dbReference type="ChEBI" id="CHEBI:78442"/>
        <dbReference type="ChEBI" id="CHEBI:138191"/>
        <dbReference type="EC" id="3.1.1.29"/>
    </reaction>
</comment>
<dbReference type="OrthoDB" id="9800507at2"/>
<dbReference type="InterPro" id="IPR001328">
    <property type="entry name" value="Pept_tRNA_hydro"/>
</dbReference>
<evidence type="ECO:0000256" key="8">
    <source>
        <dbReference type="HAMAP-Rule" id="MF_00083"/>
    </source>
</evidence>
<evidence type="ECO:0000256" key="10">
    <source>
        <dbReference type="RuleBase" id="RU004320"/>
    </source>
</evidence>
<dbReference type="RefSeq" id="WP_003390231.1">
    <property type="nucleotide sequence ID" value="NZ_APBN01000010.1"/>
</dbReference>
<dbReference type="CDD" id="cd00462">
    <property type="entry name" value="PTH"/>
    <property type="match status" value="1"/>
</dbReference>
<feature type="binding site" evidence="8">
    <location>
        <position position="66"/>
    </location>
    <ligand>
        <name>tRNA</name>
        <dbReference type="ChEBI" id="CHEBI:17843"/>
    </ligand>
</feature>
<accession>M8DCG9</accession>
<evidence type="ECO:0000256" key="2">
    <source>
        <dbReference type="ARBA" id="ARBA00022555"/>
    </source>
</evidence>
<proteinExistence type="inferred from homology"/>